<dbReference type="InterPro" id="IPR001878">
    <property type="entry name" value="Znf_CCHC"/>
</dbReference>
<feature type="compositionally biased region" description="Low complexity" evidence="12">
    <location>
        <begin position="1053"/>
        <end position="1077"/>
    </location>
</feature>
<dbReference type="CDD" id="cd07040">
    <property type="entry name" value="HP"/>
    <property type="match status" value="1"/>
</dbReference>
<protein>
    <submittedName>
        <fullName evidence="14">PARG protein</fullName>
    </submittedName>
</protein>
<dbReference type="InterPro" id="IPR007724">
    <property type="entry name" value="Poly_GlycHdrlase"/>
</dbReference>
<dbReference type="Gene3D" id="3.40.50.1240">
    <property type="entry name" value="Phosphoglycerate mutase-like"/>
    <property type="match status" value="1"/>
</dbReference>
<dbReference type="Pfam" id="PF22675">
    <property type="entry name" value="KH-I_KHDC4-BBP"/>
    <property type="match status" value="1"/>
</dbReference>
<dbReference type="SUPFAM" id="SSF57756">
    <property type="entry name" value="Retrovirus zinc finger-like domains"/>
    <property type="match status" value="1"/>
</dbReference>
<feature type="binding site" evidence="9">
    <location>
        <position position="338"/>
    </location>
    <ligand>
        <name>substrate</name>
    </ligand>
</feature>
<feature type="compositionally biased region" description="Pro residues" evidence="12">
    <location>
        <begin position="1123"/>
        <end position="1138"/>
    </location>
</feature>
<feature type="region of interest" description="Disordered" evidence="12">
    <location>
        <begin position="1278"/>
        <end position="1367"/>
    </location>
</feature>
<dbReference type="GO" id="GO:0006397">
    <property type="term" value="P:mRNA processing"/>
    <property type="evidence" value="ECO:0007669"/>
    <property type="project" value="UniProtKB-KW"/>
</dbReference>
<reference evidence="14" key="1">
    <citation type="submission" date="2021-02" db="EMBL/GenBank/DDBJ databases">
        <authorList>
            <person name="Dougan E. K."/>
            <person name="Rhodes N."/>
            <person name="Thang M."/>
            <person name="Chan C."/>
        </authorList>
    </citation>
    <scope>NUCLEOTIDE SEQUENCE</scope>
</reference>
<feature type="domain" description="CCHC-type" evidence="13">
    <location>
        <begin position="652"/>
        <end position="668"/>
    </location>
</feature>
<evidence type="ECO:0000256" key="4">
    <source>
        <dbReference type="ARBA" id="ARBA00022771"/>
    </source>
</evidence>
<proteinExistence type="inferred from homology"/>
<keyword evidence="11" id="KW-0694">RNA-binding</keyword>
<dbReference type="Gene3D" id="6.10.140.1790">
    <property type="match status" value="1"/>
</dbReference>
<feature type="active site" evidence="8">
    <location>
        <position position="353"/>
    </location>
</feature>
<dbReference type="SMART" id="SM00343">
    <property type="entry name" value="ZnF_C2HC"/>
    <property type="match status" value="2"/>
</dbReference>
<evidence type="ECO:0000256" key="2">
    <source>
        <dbReference type="ARBA" id="ARBA00010382"/>
    </source>
</evidence>
<dbReference type="SUPFAM" id="SSF53254">
    <property type="entry name" value="Phosphoglycerate mutase-like"/>
    <property type="match status" value="1"/>
</dbReference>
<dbReference type="GO" id="GO:0009225">
    <property type="term" value="P:nucleotide-sugar metabolic process"/>
    <property type="evidence" value="ECO:0007669"/>
    <property type="project" value="TreeGrafter"/>
</dbReference>
<dbReference type="SUPFAM" id="SSF54791">
    <property type="entry name" value="Eukaryotic type KH-domain (KH-domain type I)"/>
    <property type="match status" value="1"/>
</dbReference>
<evidence type="ECO:0000256" key="9">
    <source>
        <dbReference type="PIRSR" id="PIRSR607724-2"/>
    </source>
</evidence>
<keyword evidence="4 10" id="KW-0479">Metal-binding</keyword>
<dbReference type="PROSITE" id="PS50158">
    <property type="entry name" value="ZF_CCHC"/>
    <property type="match status" value="2"/>
</dbReference>
<dbReference type="Pfam" id="PF05028">
    <property type="entry name" value="PARG_cat_C"/>
    <property type="match status" value="1"/>
</dbReference>
<keyword evidence="7" id="KW-0539">Nucleus</keyword>
<evidence type="ECO:0000256" key="10">
    <source>
        <dbReference type="PROSITE-ProRule" id="PRU00047"/>
    </source>
</evidence>
<dbReference type="EMBL" id="CAJNJA010010476">
    <property type="protein sequence ID" value="CAE7258076.1"/>
    <property type="molecule type" value="Genomic_DNA"/>
</dbReference>
<evidence type="ECO:0000313" key="14">
    <source>
        <dbReference type="EMBL" id="CAE7258076.1"/>
    </source>
</evidence>
<organism evidence="14 15">
    <name type="scientific">Symbiodinium necroappetens</name>
    <dbReference type="NCBI Taxonomy" id="1628268"/>
    <lineage>
        <taxon>Eukaryota</taxon>
        <taxon>Sar</taxon>
        <taxon>Alveolata</taxon>
        <taxon>Dinophyceae</taxon>
        <taxon>Suessiales</taxon>
        <taxon>Symbiodiniaceae</taxon>
        <taxon>Symbiodinium</taxon>
    </lineage>
</organism>
<evidence type="ECO:0000256" key="1">
    <source>
        <dbReference type="ARBA" id="ARBA00004123"/>
    </source>
</evidence>
<dbReference type="Pfam" id="PF00300">
    <property type="entry name" value="His_Phos_1"/>
    <property type="match status" value="1"/>
</dbReference>
<accession>A0A812M5I9</accession>
<dbReference type="GO" id="GO:0006282">
    <property type="term" value="P:regulation of DNA repair"/>
    <property type="evidence" value="ECO:0007669"/>
    <property type="project" value="InterPro"/>
</dbReference>
<dbReference type="InterPro" id="IPR047086">
    <property type="entry name" value="SF1-HH_sf"/>
</dbReference>
<evidence type="ECO:0000256" key="8">
    <source>
        <dbReference type="PIRSR" id="PIRSR607724-1"/>
    </source>
</evidence>
<keyword evidence="3" id="KW-0507">mRNA processing</keyword>
<evidence type="ECO:0000256" key="7">
    <source>
        <dbReference type="ARBA" id="ARBA00023242"/>
    </source>
</evidence>
<keyword evidence="5" id="KW-0862">Zinc</keyword>
<dbReference type="InterPro" id="IPR046372">
    <property type="entry name" value="PARG_cat_C"/>
</dbReference>
<dbReference type="PROSITE" id="PS50084">
    <property type="entry name" value="KH_TYPE_1"/>
    <property type="match status" value="1"/>
</dbReference>
<evidence type="ECO:0000313" key="15">
    <source>
        <dbReference type="Proteomes" id="UP000601435"/>
    </source>
</evidence>
<dbReference type="Gene3D" id="4.10.60.10">
    <property type="entry name" value="Zinc finger, CCHC-type"/>
    <property type="match status" value="1"/>
</dbReference>
<dbReference type="Pfam" id="PF16275">
    <property type="entry name" value="SF1-HH"/>
    <property type="match status" value="1"/>
</dbReference>
<dbReference type="InterPro" id="IPR004087">
    <property type="entry name" value="KH_dom"/>
</dbReference>
<evidence type="ECO:0000256" key="3">
    <source>
        <dbReference type="ARBA" id="ARBA00022664"/>
    </source>
</evidence>
<gene>
    <name evidence="14" type="primary">PARG</name>
    <name evidence="14" type="ORF">SNEC2469_LOCUS5776</name>
</gene>
<sequence>MADSLVVSDASQALVLADAARGAAERSLVLYDDSDNKRKAKGVGGVPKKGKRFGLPEDKPFRPLPYVELPVGLSEVEVDQFLREQRLEDLNRKLQLQQLEDVEPDIRPPSPPPLYDRQGNRLNTREVRIRKAMLAEFNRLIRYMLKNLENYVPPEGWKPQRLVKKIIIPYEAFRSVARCGAVRCQDAQAPRASYYGSYSGDRFGGGIGQRVGIDEREEAHQPLPGTGVARIATFTETHERLQAWATAENWKRATEIHKAAYFTRTTNEIQESVLEHVRQHYCSASYVAEKPVTMALFRLKDLEDFEKGRCKRHIRQLPLVVQGVFDEATEPCIVDFANKRLGGGWLSYGCVQEEILFIERPDFGALCARSLLEMPDPSKEPLASPFSMEPNEAWVMRGAPRFAKIGWYGRAPKDALEKVLLLDPKKDQWSSPTVVAMDAIKASFEVYTLQHLKLMLQKAYTGFVAVREDELFGETEVSTGSWGCGAFYNSEPVMFAIQALAANAAGVRLVYHTLGDGRRLAPAFELLEDAMVRKLTIAEALETLAEKYPTASFMGVIIGARGVNHKRLQEASGCRIFIRGKDIGDKWQTDEELHMPQHVHIEGDTEEQIETATNLIMPLLNPESPEFEYARTHGMQQVAVVNGFTLKKSEHRCGVCGALGHLGFDCPESEAYSYKMANVKCDICGDRGHVASDCKQAAEQHKKADREAWRRLRTHDTQYDPPLTATGWKQSSCAGKQILQDLQRTSTPVACIYSSPTMRTMATAAAISKQLAPLGAAPGVSPAYGLNCCAAAKMVGVSSRYFARPADDETMKGVPVSCWPPVGDVEQVGRRNRSPDGFVETIKELAGSHPSGEAVVMVSHREGIWEVLSHLHKPPTGKYCSTHYLQYDRVSKKISLWNIEDHAVELPTQLETAVAKLRIGEPGASPTASPTTPSKGRARLELPGTECLWQTPGVAGLWVEKGSVATGEVVELLSSPQASEGEAGDFVLIRKENGIEGWTPAKHLKPMLENVDWKEEAEKKRELDAEYERMMSELGLSTGKKKPPAPPAPPGTAPETPLPEAAPETPAPEAAPETPAPVASPGNLQGAEAAAALMASRAKASGPGPPSPTEGTPVDADKASQPLPRPPDPPPPPVPPPPKAEHGSAPCFGGSAPSTALALPEVSKNGVWPPVRPRQPLRPRPRAQWAGKGAPYRPPGPAVRPRHGDGVTIACPRVLAQQLWQGPHVLREMSQETGAHVSVNDCADGDGGPYFLLAGPPEAREMAKMHVRAWLDVNSRPWLPGGPPSPPQSSFQPSAPWTDASFPPGFPPFPGLPTGLPPAGFPPGFAPPFQAPASPGFSMDPPLEMLKQAMGPPSPPPRMSAEAYDEI</sequence>
<dbReference type="GO" id="GO:0004649">
    <property type="term" value="F:poly(ADP-ribose) glycohydrolase activity"/>
    <property type="evidence" value="ECO:0007669"/>
    <property type="project" value="InterPro"/>
</dbReference>
<evidence type="ECO:0000256" key="11">
    <source>
        <dbReference type="PROSITE-ProRule" id="PRU00117"/>
    </source>
</evidence>
<feature type="binding site" evidence="9">
    <location>
        <position position="352"/>
    </location>
    <ligand>
        <name>substrate</name>
    </ligand>
</feature>
<dbReference type="InterPro" id="IPR029033">
    <property type="entry name" value="His_PPase_superfam"/>
</dbReference>
<dbReference type="GO" id="GO:0008270">
    <property type="term" value="F:zinc ion binding"/>
    <property type="evidence" value="ECO:0007669"/>
    <property type="project" value="UniProtKB-KW"/>
</dbReference>
<dbReference type="Pfam" id="PF00098">
    <property type="entry name" value="zf-CCHC"/>
    <property type="match status" value="1"/>
</dbReference>
<keyword evidence="15" id="KW-1185">Reference proteome</keyword>
<keyword evidence="4 10" id="KW-0863">Zinc-finger</keyword>
<feature type="compositionally biased region" description="Pro residues" evidence="12">
    <location>
        <begin position="1304"/>
        <end position="1330"/>
    </location>
</feature>
<feature type="active site" evidence="8">
    <location>
        <position position="354"/>
    </location>
</feature>
<dbReference type="InterPro" id="IPR013078">
    <property type="entry name" value="His_Pase_superF_clade-1"/>
</dbReference>
<dbReference type="SMART" id="SM00322">
    <property type="entry name" value="KH"/>
    <property type="match status" value="1"/>
</dbReference>
<comment type="similarity">
    <text evidence="2">Belongs to the BBP/SF1 family.</text>
</comment>
<dbReference type="InterPro" id="IPR055256">
    <property type="entry name" value="KH_1_KHDC4/BBP-like"/>
</dbReference>
<evidence type="ECO:0000259" key="13">
    <source>
        <dbReference type="PROSITE" id="PS50158"/>
    </source>
</evidence>
<evidence type="ECO:0000256" key="12">
    <source>
        <dbReference type="SAM" id="MobiDB-lite"/>
    </source>
</evidence>
<dbReference type="Proteomes" id="UP000601435">
    <property type="component" value="Unassembled WGS sequence"/>
</dbReference>
<dbReference type="InterPro" id="IPR036875">
    <property type="entry name" value="Znf_CCHC_sf"/>
</dbReference>
<keyword evidence="6" id="KW-0508">mRNA splicing</keyword>
<dbReference type="InterPro" id="IPR036612">
    <property type="entry name" value="KH_dom_type_1_sf"/>
</dbReference>
<feature type="domain" description="CCHC-type" evidence="13">
    <location>
        <begin position="680"/>
        <end position="696"/>
    </location>
</feature>
<dbReference type="GO" id="GO:0003723">
    <property type="term" value="F:RNA binding"/>
    <property type="evidence" value="ECO:0007669"/>
    <property type="project" value="UniProtKB-UniRule"/>
</dbReference>
<comment type="subcellular location">
    <subcellularLocation>
        <location evidence="1">Nucleus</location>
    </subcellularLocation>
</comment>
<dbReference type="GO" id="GO:1990966">
    <property type="term" value="P:ATP generation from poly-ADP-D-ribose"/>
    <property type="evidence" value="ECO:0007669"/>
    <property type="project" value="TreeGrafter"/>
</dbReference>
<evidence type="ECO:0000256" key="5">
    <source>
        <dbReference type="ARBA" id="ARBA00022833"/>
    </source>
</evidence>
<feature type="binding site" evidence="9">
    <location>
        <position position="408"/>
    </location>
    <ligand>
        <name>substrate</name>
    </ligand>
</feature>
<comment type="caution">
    <text evidence="14">The sequence shown here is derived from an EMBL/GenBank/DDBJ whole genome shotgun (WGS) entry which is preliminary data.</text>
</comment>
<feature type="region of interest" description="Disordered" evidence="12">
    <location>
        <begin position="1036"/>
        <end position="1201"/>
    </location>
</feature>
<dbReference type="Gene3D" id="3.30.1370.10">
    <property type="entry name" value="K Homology domain, type 1"/>
    <property type="match status" value="1"/>
</dbReference>
<evidence type="ECO:0000256" key="6">
    <source>
        <dbReference type="ARBA" id="ARBA00023187"/>
    </source>
</evidence>
<dbReference type="PANTHER" id="PTHR12837">
    <property type="entry name" value="POLY ADP-RIBOSE GLYCOHYDROLASE"/>
    <property type="match status" value="1"/>
</dbReference>
<feature type="compositionally biased region" description="Low complexity" evidence="12">
    <location>
        <begin position="1087"/>
        <end position="1102"/>
    </location>
</feature>
<dbReference type="GO" id="GO:0008380">
    <property type="term" value="P:RNA splicing"/>
    <property type="evidence" value="ECO:0007669"/>
    <property type="project" value="UniProtKB-KW"/>
</dbReference>
<dbReference type="GO" id="GO:0005975">
    <property type="term" value="P:carbohydrate metabolic process"/>
    <property type="evidence" value="ECO:0007669"/>
    <property type="project" value="InterPro"/>
</dbReference>
<dbReference type="OrthoDB" id="6777263at2759"/>
<dbReference type="GO" id="GO:0005634">
    <property type="term" value="C:nucleus"/>
    <property type="evidence" value="ECO:0007669"/>
    <property type="project" value="UniProtKB-SubCell"/>
</dbReference>
<dbReference type="GO" id="GO:0005737">
    <property type="term" value="C:cytoplasm"/>
    <property type="evidence" value="ECO:0007669"/>
    <property type="project" value="TreeGrafter"/>
</dbReference>
<dbReference type="CDD" id="cd00105">
    <property type="entry name" value="KH-I"/>
    <property type="match status" value="1"/>
</dbReference>
<feature type="compositionally biased region" description="Low complexity" evidence="12">
    <location>
        <begin position="1288"/>
        <end position="1303"/>
    </location>
</feature>
<name>A0A812M5I9_9DINO</name>
<dbReference type="InterPro" id="IPR032570">
    <property type="entry name" value="SF1-HH"/>
</dbReference>
<dbReference type="PANTHER" id="PTHR12837:SF0">
    <property type="entry name" value="POLY(ADP-RIBOSE) GLYCOHYDROLASE"/>
    <property type="match status" value="1"/>
</dbReference>
<feature type="active site" evidence="8">
    <location>
        <position position="335"/>
    </location>
</feature>